<protein>
    <submittedName>
        <fullName evidence="1">Uncharacterized protein</fullName>
    </submittedName>
</protein>
<reference evidence="1" key="1">
    <citation type="journal article" date="2021" name="Proc. Natl. Acad. Sci. U.S.A.">
        <title>A Catalog of Tens of Thousands of Viruses from Human Metagenomes Reveals Hidden Associations with Chronic Diseases.</title>
        <authorList>
            <person name="Tisza M.J."/>
            <person name="Buck C.B."/>
        </authorList>
    </citation>
    <scope>NUCLEOTIDE SEQUENCE</scope>
    <source>
        <strain evidence="1">CtNLX12</strain>
    </source>
</reference>
<evidence type="ECO:0000313" key="1">
    <source>
        <dbReference type="EMBL" id="DAF92613.1"/>
    </source>
</evidence>
<organism evidence="1">
    <name type="scientific">Siphoviridae sp. ctNLX12</name>
    <dbReference type="NCBI Taxonomy" id="2825469"/>
    <lineage>
        <taxon>Viruses</taxon>
        <taxon>Duplodnaviria</taxon>
        <taxon>Heunggongvirae</taxon>
        <taxon>Uroviricota</taxon>
        <taxon>Caudoviricetes</taxon>
    </lineage>
</organism>
<proteinExistence type="predicted"/>
<dbReference type="EMBL" id="BK016068">
    <property type="protein sequence ID" value="DAF92613.1"/>
    <property type="molecule type" value="Genomic_DNA"/>
</dbReference>
<accession>A0A8S5UDP6</accession>
<name>A0A8S5UDP6_9CAUD</name>
<sequence length="82" mass="9094">MLQIPRAEHPLHATQKHKLNVLLLLKRLLFQSVVAGIAGGTTSTSIHAVRLVYIVRLSRSNVKSVFLTTFPGASFDFPKVQK</sequence>